<dbReference type="InterPro" id="IPR007486">
    <property type="entry name" value="YebE"/>
</dbReference>
<reference evidence="2" key="1">
    <citation type="journal article" date="2019" name="Int. J. Syst. Evol. Microbiol.">
        <title>Halobacteriovorax valvorus sp. nov., a novel prokaryotic predator isolated from coastal seawater of China.</title>
        <authorList>
            <person name="Chen M.-X."/>
        </authorList>
    </citation>
    <scope>NUCLEOTIDE SEQUENCE [LARGE SCALE GENOMIC DNA]</scope>
    <source>
        <strain evidence="2">BL9</strain>
    </source>
</reference>
<comment type="caution">
    <text evidence="1">The sequence shown here is derived from an EMBL/GenBank/DDBJ whole genome shotgun (WGS) entry which is preliminary data.</text>
</comment>
<name>A0ABY0IFB2_9BACT</name>
<evidence type="ECO:0000313" key="1">
    <source>
        <dbReference type="EMBL" id="RZF21327.1"/>
    </source>
</evidence>
<sequence length="151" mass="17783">MNELTDTKKYESFLNMWRTLIALSHLDNIVSEQERELIQEFIHNAKLSEEDKEILRQDLEQRHRPDEFIGHVNYPAHLSQLHHLANILFRSDELDPKEEAYLKKILAEIETKIGIYNATTQSAEALKKMSQSEIEVKRKSAFAEIIKFFTK</sequence>
<evidence type="ECO:0000313" key="2">
    <source>
        <dbReference type="Proteomes" id="UP000443582"/>
    </source>
</evidence>
<dbReference type="Proteomes" id="UP000443582">
    <property type="component" value="Unassembled WGS sequence"/>
</dbReference>
<keyword evidence="2" id="KW-1185">Reference proteome</keyword>
<dbReference type="CDD" id="cd07177">
    <property type="entry name" value="terB_like"/>
    <property type="match status" value="1"/>
</dbReference>
<dbReference type="RefSeq" id="WP_114706395.1">
    <property type="nucleotide sequence ID" value="NZ_QDKL01000002.1"/>
</dbReference>
<dbReference type="Pfam" id="PF04391">
    <property type="entry name" value="DUF533"/>
    <property type="match status" value="1"/>
</dbReference>
<accession>A0ABY0IFB2</accession>
<proteinExistence type="predicted"/>
<dbReference type="EMBL" id="QDKL01000002">
    <property type="protein sequence ID" value="RZF21327.1"/>
    <property type="molecule type" value="Genomic_DNA"/>
</dbReference>
<organism evidence="1 2">
    <name type="scientific">Halobacteriovorax vibrionivorans</name>
    <dbReference type="NCBI Taxonomy" id="2152716"/>
    <lineage>
        <taxon>Bacteria</taxon>
        <taxon>Pseudomonadati</taxon>
        <taxon>Bdellovibrionota</taxon>
        <taxon>Bacteriovoracia</taxon>
        <taxon>Bacteriovoracales</taxon>
        <taxon>Halobacteriovoraceae</taxon>
        <taxon>Halobacteriovorax</taxon>
    </lineage>
</organism>
<dbReference type="SUPFAM" id="SSF158682">
    <property type="entry name" value="TerB-like"/>
    <property type="match status" value="1"/>
</dbReference>
<dbReference type="Gene3D" id="1.10.3680.10">
    <property type="entry name" value="TerB-like"/>
    <property type="match status" value="1"/>
</dbReference>
<dbReference type="InterPro" id="IPR029024">
    <property type="entry name" value="TerB-like"/>
</dbReference>
<protein>
    <submittedName>
        <fullName evidence="1">DUF533 domain-containing protein</fullName>
    </submittedName>
</protein>
<gene>
    <name evidence="1" type="ORF">DAY19_06480</name>
</gene>